<feature type="compositionally biased region" description="Gly residues" evidence="1">
    <location>
        <begin position="23"/>
        <end position="34"/>
    </location>
</feature>
<evidence type="ECO:0000256" key="1">
    <source>
        <dbReference type="SAM" id="MobiDB-lite"/>
    </source>
</evidence>
<keyword evidence="2" id="KW-1133">Transmembrane helix</keyword>
<feature type="region of interest" description="Disordered" evidence="1">
    <location>
        <begin position="1"/>
        <end position="50"/>
    </location>
</feature>
<dbReference type="EMBL" id="BAAABM010000066">
    <property type="protein sequence ID" value="GAA0365628.1"/>
    <property type="molecule type" value="Genomic_DNA"/>
</dbReference>
<proteinExistence type="predicted"/>
<feature type="transmembrane region" description="Helical" evidence="2">
    <location>
        <begin position="56"/>
        <end position="78"/>
    </location>
</feature>
<dbReference type="Proteomes" id="UP001501822">
    <property type="component" value="Unassembled WGS sequence"/>
</dbReference>
<feature type="compositionally biased region" description="Pro residues" evidence="1">
    <location>
        <begin position="91"/>
        <end position="110"/>
    </location>
</feature>
<feature type="region of interest" description="Disordered" evidence="1">
    <location>
        <begin position="84"/>
        <end position="110"/>
    </location>
</feature>
<comment type="caution">
    <text evidence="4">The sequence shown here is derived from an EMBL/GenBank/DDBJ whole genome shotgun (WGS) entry which is preliminary data.</text>
</comment>
<protein>
    <recommendedName>
        <fullName evidence="3">DUF8017 domain-containing protein</fullName>
    </recommendedName>
</protein>
<evidence type="ECO:0000259" key="3">
    <source>
        <dbReference type="Pfam" id="PF26056"/>
    </source>
</evidence>
<reference evidence="4 5" key="1">
    <citation type="journal article" date="2019" name="Int. J. Syst. Evol. Microbiol.">
        <title>The Global Catalogue of Microorganisms (GCM) 10K type strain sequencing project: providing services to taxonomists for standard genome sequencing and annotation.</title>
        <authorList>
            <consortium name="The Broad Institute Genomics Platform"/>
            <consortium name="The Broad Institute Genome Sequencing Center for Infectious Disease"/>
            <person name="Wu L."/>
            <person name="Ma J."/>
        </authorList>
    </citation>
    <scope>NUCLEOTIDE SEQUENCE [LARGE SCALE GENOMIC DNA]</scope>
    <source>
        <strain evidence="4 5">JCM 3146</strain>
    </source>
</reference>
<gene>
    <name evidence="4" type="ORF">GCM10010151_64440</name>
</gene>
<keyword evidence="2" id="KW-0812">Transmembrane</keyword>
<evidence type="ECO:0000313" key="4">
    <source>
        <dbReference type="EMBL" id="GAA0365628.1"/>
    </source>
</evidence>
<dbReference type="InterPro" id="IPR058330">
    <property type="entry name" value="DUF8017"/>
</dbReference>
<dbReference type="Pfam" id="PF26056">
    <property type="entry name" value="DUF8017"/>
    <property type="match status" value="1"/>
</dbReference>
<evidence type="ECO:0000313" key="5">
    <source>
        <dbReference type="Proteomes" id="UP001501822"/>
    </source>
</evidence>
<accession>A0ABN0XJ86</accession>
<feature type="compositionally biased region" description="Pro residues" evidence="1">
    <location>
        <begin position="35"/>
        <end position="50"/>
    </location>
</feature>
<organism evidence="4 5">
    <name type="scientific">Actinoallomurus spadix</name>
    <dbReference type="NCBI Taxonomy" id="79912"/>
    <lineage>
        <taxon>Bacteria</taxon>
        <taxon>Bacillati</taxon>
        <taxon>Actinomycetota</taxon>
        <taxon>Actinomycetes</taxon>
        <taxon>Streptosporangiales</taxon>
        <taxon>Thermomonosporaceae</taxon>
        <taxon>Actinoallomurus</taxon>
    </lineage>
</organism>
<name>A0ABN0XJ86_9ACTN</name>
<sequence length="291" mass="29665">MGYGAPPPDWSTPGPPQFPPPGGGYGGPPGGGYGGPPPPGFPPAGPPPGPPRRNSAPLIIVAVVAVLVIVGAVVIVLVSRGGDERPVAAPTTPPVTPTATPTPTPTPSGPFPPVVPGWQVVVASEENGLSYDVPANWTVNDEETSIGLDDGSAMPETTVSFSAKSEKGHCTLGGAGFKSTDVDDLRSSATQTAQKWAKSAEHKVGSPRKTIGSPENTKLKGLRKVVQIRARVSHAPDPGNCGSTGTTIRIVILPVTGGGSLSWVLYVHTGQPGVLSDADMDKMVHSVRLAK</sequence>
<feature type="domain" description="DUF8017" evidence="3">
    <location>
        <begin position="112"/>
        <end position="290"/>
    </location>
</feature>
<dbReference type="RefSeq" id="WP_252798966.1">
    <property type="nucleotide sequence ID" value="NZ_BAAABM010000066.1"/>
</dbReference>
<feature type="compositionally biased region" description="Pro residues" evidence="1">
    <location>
        <begin position="1"/>
        <end position="22"/>
    </location>
</feature>
<evidence type="ECO:0000256" key="2">
    <source>
        <dbReference type="SAM" id="Phobius"/>
    </source>
</evidence>
<keyword evidence="5" id="KW-1185">Reference proteome</keyword>
<keyword evidence="2" id="KW-0472">Membrane</keyword>